<gene>
    <name evidence="4" type="ORF">RND81_11G076800</name>
</gene>
<dbReference type="Proteomes" id="UP001443914">
    <property type="component" value="Unassembled WGS sequence"/>
</dbReference>
<evidence type="ECO:0000313" key="5">
    <source>
        <dbReference type="Proteomes" id="UP001443914"/>
    </source>
</evidence>
<dbReference type="Pfam" id="PF01535">
    <property type="entry name" value="PPR"/>
    <property type="match status" value="4"/>
</dbReference>
<name>A0AAW1HK57_SAPOF</name>
<dbReference type="GO" id="GO:0009451">
    <property type="term" value="P:RNA modification"/>
    <property type="evidence" value="ECO:0007669"/>
    <property type="project" value="InterPro"/>
</dbReference>
<evidence type="ECO:0000256" key="1">
    <source>
        <dbReference type="ARBA" id="ARBA00022737"/>
    </source>
</evidence>
<comment type="caution">
    <text evidence="4">The sequence shown here is derived from an EMBL/GenBank/DDBJ whole genome shotgun (WGS) entry which is preliminary data.</text>
</comment>
<organism evidence="4 5">
    <name type="scientific">Saponaria officinalis</name>
    <name type="common">Common soapwort</name>
    <name type="synonym">Lychnis saponaria</name>
    <dbReference type="NCBI Taxonomy" id="3572"/>
    <lineage>
        <taxon>Eukaryota</taxon>
        <taxon>Viridiplantae</taxon>
        <taxon>Streptophyta</taxon>
        <taxon>Embryophyta</taxon>
        <taxon>Tracheophyta</taxon>
        <taxon>Spermatophyta</taxon>
        <taxon>Magnoliopsida</taxon>
        <taxon>eudicotyledons</taxon>
        <taxon>Gunneridae</taxon>
        <taxon>Pentapetalae</taxon>
        <taxon>Caryophyllales</taxon>
        <taxon>Caryophyllaceae</taxon>
        <taxon>Caryophylleae</taxon>
        <taxon>Saponaria</taxon>
    </lineage>
</organism>
<dbReference type="PROSITE" id="PS51375">
    <property type="entry name" value="PPR"/>
    <property type="match status" value="1"/>
</dbReference>
<accession>A0AAW1HK57</accession>
<feature type="domain" description="Synergin gamma C-terminal" evidence="3">
    <location>
        <begin position="150"/>
        <end position="215"/>
    </location>
</feature>
<evidence type="ECO:0000259" key="3">
    <source>
        <dbReference type="Pfam" id="PF25999"/>
    </source>
</evidence>
<keyword evidence="1" id="KW-0677">Repeat</keyword>
<evidence type="ECO:0000256" key="2">
    <source>
        <dbReference type="PROSITE-ProRule" id="PRU00708"/>
    </source>
</evidence>
<dbReference type="AlphaFoldDB" id="A0AAW1HK57"/>
<dbReference type="GO" id="GO:0003723">
    <property type="term" value="F:RNA binding"/>
    <property type="evidence" value="ECO:0007669"/>
    <property type="project" value="InterPro"/>
</dbReference>
<dbReference type="PANTHER" id="PTHR47926:SF536">
    <property type="entry name" value="DYW DOMAIN-CONTAINING PROTEIN"/>
    <property type="match status" value="1"/>
</dbReference>
<evidence type="ECO:0000313" key="4">
    <source>
        <dbReference type="EMBL" id="KAK9676435.1"/>
    </source>
</evidence>
<reference evidence="4" key="1">
    <citation type="submission" date="2024-03" db="EMBL/GenBank/DDBJ databases">
        <title>WGS assembly of Saponaria officinalis var. Norfolk2.</title>
        <authorList>
            <person name="Jenkins J."/>
            <person name="Shu S."/>
            <person name="Grimwood J."/>
            <person name="Barry K."/>
            <person name="Goodstein D."/>
            <person name="Schmutz J."/>
            <person name="Leebens-Mack J."/>
            <person name="Osbourn A."/>
        </authorList>
    </citation>
    <scope>NUCLEOTIDE SEQUENCE [LARGE SCALE GENOMIC DNA]</scope>
    <source>
        <strain evidence="4">JIC</strain>
    </source>
</reference>
<dbReference type="InterPro" id="IPR011990">
    <property type="entry name" value="TPR-like_helical_dom_sf"/>
</dbReference>
<feature type="repeat" description="PPR" evidence="2">
    <location>
        <begin position="1"/>
        <end position="28"/>
    </location>
</feature>
<dbReference type="Gene3D" id="1.25.40.10">
    <property type="entry name" value="Tetratricopeptide repeat domain"/>
    <property type="match status" value="2"/>
</dbReference>
<dbReference type="Pfam" id="PF25999">
    <property type="entry name" value="SYNRG_C"/>
    <property type="match status" value="1"/>
</dbReference>
<protein>
    <recommendedName>
        <fullName evidence="3">Synergin gamma C-terminal domain-containing protein</fullName>
    </recommendedName>
</protein>
<dbReference type="PANTHER" id="PTHR47926">
    <property type="entry name" value="PENTATRICOPEPTIDE REPEAT-CONTAINING PROTEIN"/>
    <property type="match status" value="1"/>
</dbReference>
<dbReference type="InterPro" id="IPR046960">
    <property type="entry name" value="PPR_At4g14850-like_plant"/>
</dbReference>
<dbReference type="NCBIfam" id="TIGR00756">
    <property type="entry name" value="PPR"/>
    <property type="match status" value="1"/>
</dbReference>
<dbReference type="EMBL" id="JBDFQZ010000011">
    <property type="protein sequence ID" value="KAK9676435.1"/>
    <property type="molecule type" value="Genomic_DNA"/>
</dbReference>
<proteinExistence type="predicted"/>
<dbReference type="InterPro" id="IPR059024">
    <property type="entry name" value="SYNRG_C"/>
</dbReference>
<keyword evidence="5" id="KW-1185">Reference proteome</keyword>
<sequence>MISGFVQNGNSQKALNFFRNMEFSGIDPNKATMLALLPACSDLAVLKFRACAHGFCVTKRFLADTLICSALIDMYAKCGRVKMYREVFRNSIIVVYGIYGHGSEALLLFNELRTVGLKPVAITFIGLLIACSHSGLVAEAKHWFDAMAREFQIVPRTDHYICMVDLLGQPKSVCRLSLLPQEMLPGLKTVLGNGQPYFTSLTNLWANLINPEPPQ</sequence>
<dbReference type="InterPro" id="IPR002885">
    <property type="entry name" value="PPR_rpt"/>
</dbReference>